<organism evidence="1 2">
    <name type="scientific">Bradyrhizobium japonicum</name>
    <dbReference type="NCBI Taxonomy" id="375"/>
    <lineage>
        <taxon>Bacteria</taxon>
        <taxon>Pseudomonadati</taxon>
        <taxon>Pseudomonadota</taxon>
        <taxon>Alphaproteobacteria</taxon>
        <taxon>Hyphomicrobiales</taxon>
        <taxon>Nitrobacteraceae</taxon>
        <taxon>Bradyrhizobium</taxon>
    </lineage>
</organism>
<dbReference type="AlphaFoldDB" id="A0A0A3XIV7"/>
<evidence type="ECO:0000313" key="2">
    <source>
        <dbReference type="Proteomes" id="UP000030377"/>
    </source>
</evidence>
<dbReference type="RefSeq" id="WP_041960845.1">
    <property type="nucleotide sequence ID" value="NZ_JRPN01000062.1"/>
</dbReference>
<reference evidence="1 2" key="1">
    <citation type="submission" date="2014-09" db="EMBL/GenBank/DDBJ databases">
        <title>Draft genome of Bradyrhizobium japonicum Is-34.</title>
        <authorList>
            <person name="Tsurumaru H."/>
            <person name="Yamakawa T."/>
            <person name="Hashimoto S."/>
            <person name="Okizaki K."/>
            <person name="Kanesaki Y."/>
            <person name="Yoshikawa H."/>
            <person name="Yajima S."/>
        </authorList>
    </citation>
    <scope>NUCLEOTIDE SEQUENCE [LARGE SCALE GENOMIC DNA]</scope>
    <source>
        <strain evidence="1 2">Is-34</strain>
    </source>
</reference>
<accession>A0A0A3XIV7</accession>
<sequence>MKLAKLPDRTPIKMSIVLTPALAQRLREYADLYAETYGNKEQVTDLIPFILEAFLDKDTTFRRKQSDA</sequence>
<gene>
    <name evidence="1" type="ORF">MA20_46050</name>
</gene>
<dbReference type="Proteomes" id="UP000030377">
    <property type="component" value="Unassembled WGS sequence"/>
</dbReference>
<protein>
    <submittedName>
        <fullName evidence="1">Protein involved in integration/excision of ICE Tn4371 family</fullName>
    </submittedName>
</protein>
<name>A0A0A3XIV7_BRAJP</name>
<comment type="caution">
    <text evidence="1">The sequence shown here is derived from an EMBL/GenBank/DDBJ whole genome shotgun (WGS) entry which is preliminary data.</text>
</comment>
<proteinExistence type="predicted"/>
<evidence type="ECO:0000313" key="1">
    <source>
        <dbReference type="EMBL" id="KGT73204.1"/>
    </source>
</evidence>
<dbReference type="Pfam" id="PF10038">
    <property type="entry name" value="DUF2274"/>
    <property type="match status" value="1"/>
</dbReference>
<dbReference type="EMBL" id="JRPN01000062">
    <property type="protein sequence ID" value="KGT73204.1"/>
    <property type="molecule type" value="Genomic_DNA"/>
</dbReference>
<dbReference type="InterPro" id="IPR018733">
    <property type="entry name" value="DUF2274"/>
</dbReference>